<protein>
    <submittedName>
        <fullName evidence="1">Uncharacterized protein</fullName>
    </submittedName>
</protein>
<name>A0A917BFJ4_9MICO</name>
<dbReference type="Proteomes" id="UP000598775">
    <property type="component" value="Unassembled WGS sequence"/>
</dbReference>
<dbReference type="AlphaFoldDB" id="A0A917BFJ4"/>
<comment type="caution">
    <text evidence="1">The sequence shown here is derived from an EMBL/GenBank/DDBJ whole genome shotgun (WGS) entry which is preliminary data.</text>
</comment>
<evidence type="ECO:0000313" key="1">
    <source>
        <dbReference type="EMBL" id="GGF41201.1"/>
    </source>
</evidence>
<sequence length="58" mass="6477">MRELSNGAVSRPHPFTLTTSRRQGRILCLADGAPFVGDPMFDVIDAITMRGSELPRRY</sequence>
<keyword evidence="2" id="KW-1185">Reference proteome</keyword>
<organism evidence="1 2">
    <name type="scientific">Subtercola lobariae</name>
    <dbReference type="NCBI Taxonomy" id="1588641"/>
    <lineage>
        <taxon>Bacteria</taxon>
        <taxon>Bacillati</taxon>
        <taxon>Actinomycetota</taxon>
        <taxon>Actinomycetes</taxon>
        <taxon>Micrococcales</taxon>
        <taxon>Microbacteriaceae</taxon>
        <taxon>Subtercola</taxon>
    </lineage>
</organism>
<accession>A0A917BFJ4</accession>
<proteinExistence type="predicted"/>
<evidence type="ECO:0000313" key="2">
    <source>
        <dbReference type="Proteomes" id="UP000598775"/>
    </source>
</evidence>
<gene>
    <name evidence="1" type="ORF">GCM10011399_37380</name>
</gene>
<dbReference type="EMBL" id="BMGP01000009">
    <property type="protein sequence ID" value="GGF41201.1"/>
    <property type="molecule type" value="Genomic_DNA"/>
</dbReference>
<reference evidence="1 2" key="1">
    <citation type="journal article" date="2014" name="Int. J. Syst. Evol. Microbiol.">
        <title>Complete genome sequence of Corynebacterium casei LMG S-19264T (=DSM 44701T), isolated from a smear-ripened cheese.</title>
        <authorList>
            <consortium name="US DOE Joint Genome Institute (JGI-PGF)"/>
            <person name="Walter F."/>
            <person name="Albersmeier A."/>
            <person name="Kalinowski J."/>
            <person name="Ruckert C."/>
        </authorList>
    </citation>
    <scope>NUCLEOTIDE SEQUENCE [LARGE SCALE GENOMIC DNA]</scope>
    <source>
        <strain evidence="1 2">CGMCC 1.12976</strain>
    </source>
</reference>